<organism evidence="2 3">
    <name type="scientific">Paraburkholderia phenoliruptrix BR3459a</name>
    <dbReference type="NCBI Taxonomy" id="1229205"/>
    <lineage>
        <taxon>Bacteria</taxon>
        <taxon>Pseudomonadati</taxon>
        <taxon>Pseudomonadota</taxon>
        <taxon>Betaproteobacteria</taxon>
        <taxon>Burkholderiales</taxon>
        <taxon>Burkholderiaceae</taxon>
        <taxon>Paraburkholderia</taxon>
    </lineage>
</organism>
<dbReference type="eggNOG" id="ENOG5032U52">
    <property type="taxonomic scope" value="Bacteria"/>
</dbReference>
<dbReference type="PATRIC" id="fig|1229205.11.peg.849"/>
<accession>K0DJF4</accession>
<dbReference type="InterPro" id="IPR011990">
    <property type="entry name" value="TPR-like_helical_dom_sf"/>
</dbReference>
<keyword evidence="1" id="KW-0812">Transmembrane</keyword>
<evidence type="ECO:0000313" key="3">
    <source>
        <dbReference type="Proteomes" id="UP000010105"/>
    </source>
</evidence>
<gene>
    <name evidence="2" type="ORF">BUPH_05468</name>
</gene>
<dbReference type="Gene3D" id="1.25.40.10">
    <property type="entry name" value="Tetratricopeptide repeat domain"/>
    <property type="match status" value="1"/>
</dbReference>
<feature type="transmembrane region" description="Helical" evidence="1">
    <location>
        <begin position="66"/>
        <end position="84"/>
    </location>
</feature>
<evidence type="ECO:0000313" key="2">
    <source>
        <dbReference type="EMBL" id="AFT84882.1"/>
    </source>
</evidence>
<evidence type="ECO:0008006" key="4">
    <source>
        <dbReference type="Google" id="ProtNLM"/>
    </source>
</evidence>
<protein>
    <recommendedName>
        <fullName evidence="4">Tetratricopeptide repeat protein</fullName>
    </recommendedName>
</protein>
<evidence type="ECO:0000256" key="1">
    <source>
        <dbReference type="SAM" id="Phobius"/>
    </source>
</evidence>
<keyword evidence="1" id="KW-0472">Membrane</keyword>
<proteinExistence type="predicted"/>
<keyword evidence="1" id="KW-1133">Transmembrane helix</keyword>
<name>K0DJF4_9BURK</name>
<dbReference type="Proteomes" id="UP000010105">
    <property type="component" value="Chromosome 1"/>
</dbReference>
<dbReference type="EMBL" id="CP003863">
    <property type="protein sequence ID" value="AFT84882.1"/>
    <property type="molecule type" value="Genomic_DNA"/>
</dbReference>
<dbReference type="KEGG" id="bpx:BUPH_05468"/>
<dbReference type="SUPFAM" id="SSF48452">
    <property type="entry name" value="TPR-like"/>
    <property type="match status" value="1"/>
</dbReference>
<dbReference type="AlphaFoldDB" id="K0DJF4"/>
<dbReference type="HOGENOM" id="CLU_531741_0_0_4"/>
<reference evidence="2 3" key="1">
    <citation type="journal article" date="2012" name="J. Bacteriol.">
        <title>Complete Genome Sequence of Burkholderia phenoliruptrix BR3459a (CLA1), a Heat-Tolerant, Nitrogen-Fixing Symbiont of Mimosa flocculosa.</title>
        <authorList>
            <person name="de Oliveira Cunha C."/>
            <person name="Goda Zuleta L.F."/>
            <person name="Paula de Almeida L.G."/>
            <person name="Prioli Ciapina L."/>
            <person name="Lustrino Borges W."/>
            <person name="Pitard R.M."/>
            <person name="Baldani J.I."/>
            <person name="Straliotto R."/>
            <person name="de Faria S.M."/>
            <person name="Hungria M."/>
            <person name="Sousa Cavada B."/>
            <person name="Mercante F.M."/>
            <person name="Ribeiro de Vasconcelos A.T."/>
        </authorList>
    </citation>
    <scope>NUCLEOTIDE SEQUENCE [LARGE SCALE GENOMIC DNA]</scope>
    <source>
        <strain evidence="2 3">BR3459a</strain>
    </source>
</reference>
<sequence>MSRRKVASRPVYLTLTIKDGLKVADRHRGAYCHCYAEDRSIIYLHRQRHCASRLPRPSTMYPIRQFCFFVASCCAVVSFVISPLRANATGSEYQPPPKEVSAQILSPSEMLRGAWAKIRRGDHKGAEVELRALLGSPDAESVSARLRFAAYVDLAICQDANGESRSVYESLLRAGNVAPDLRDFQYWQMLTAVAAATGHDYVAADALSAALLADPAKAQHVDIGLIRKILDATLEMNDGGYHRHDVQHALWQAGYRPEDEAERAGLQAIWAELFEYEVDRGEIGQARSYLTAIVDPYQIVRLRADNRYRQALLGDSYYGDNDLVRRRYINYLRLRAADQPRSIAAQQILAEGLEKVGEPAEALGIIDAAIKIIESAPADRPPFDDAADNLRWMLDSRARALSRLGRWGEALSTMQAARDEANRLNKDLASQAINLGEMFYRLGRPDDALRAVRNLNDEIVSRYGLMELGQVKVCAYAQLGDKAKARAATEALLAHSNLDPESVRSALLCVDDENRLAKVIIKRLEDPLTRNYELAADQAYAPTPNRTPFLETMAHRFDTVLHRPDVRSALARFGVVESYPLTSPDYGVW</sequence>